<feature type="compositionally biased region" description="Basic and acidic residues" evidence="1">
    <location>
        <begin position="484"/>
        <end position="494"/>
    </location>
</feature>
<evidence type="ECO:0000313" key="3">
    <source>
        <dbReference type="Proteomes" id="UP000182284"/>
    </source>
</evidence>
<dbReference type="CDD" id="cd09729">
    <property type="entry name" value="Cse1_I-E"/>
    <property type="match status" value="1"/>
</dbReference>
<feature type="region of interest" description="Disordered" evidence="1">
    <location>
        <begin position="472"/>
        <end position="494"/>
    </location>
</feature>
<accession>A0A1G7HV00</accession>
<name>A0A1G7HV00_9RHOB</name>
<dbReference type="InterPro" id="IPR013381">
    <property type="entry name" value="CRISPR-assoc_prot_Cse1"/>
</dbReference>
<dbReference type="EMBL" id="FNBL01000002">
    <property type="protein sequence ID" value="SDF04371.1"/>
    <property type="molecule type" value="Genomic_DNA"/>
</dbReference>
<reference evidence="2 3" key="1">
    <citation type="submission" date="2016-10" db="EMBL/GenBank/DDBJ databases">
        <authorList>
            <person name="de Groot N.N."/>
        </authorList>
    </citation>
    <scope>NUCLEOTIDE SEQUENCE [LARGE SCALE GENOMIC DNA]</scope>
    <source>
        <strain evidence="2 3">DSM 27375</strain>
    </source>
</reference>
<dbReference type="Pfam" id="PF09481">
    <property type="entry name" value="CRISPR_Cse1"/>
    <property type="match status" value="1"/>
</dbReference>
<proteinExistence type="predicted"/>
<sequence length="494" mass="54122">MSLNLISDPWIPVRMMDGSRRIIAPHQMADPLIVAPDWPRADLNLACYELLIGLVLMAAPPAHRHDWVRARPDAATLETRLAKYAGAFELLGDGPRFMQDLEDLPGTPSGPDFLFIDSSGGNTAKNNADLMVHRDRYETLSLPLAAMALYTFQQFAPAGGAGNRTSMRGGGPLVTLADPGTGLWDLIWANMPFGQPASPQDLPWMRATRTSEKAQTVGPSQSHPVEALFGMPRRLRLIGDACVTGVIQRPYGTNYALWEHPLSPYYRQKEGTELLPRHPATGRLPYRNWIGIVLSDPNKADGLRLRATCLDGIFDRFGTQPTRMIAAGWAMDNMKPKDFLWAELPLLSFDAQAQAKAKDLITAADSLASGLRKALSELVAEGSARQAQLDQFWIETEGDFTQALTDLAQAGFDGPKIAKRFLTAIGQQALSQFDALALPGLSDGKIEHAAEIVSQRRMLAALIQGRSNQGRKMWTDLGLTPPDPKPKTNQEVEA</sequence>
<dbReference type="Proteomes" id="UP000182284">
    <property type="component" value="Unassembled WGS sequence"/>
</dbReference>
<dbReference type="NCBIfam" id="TIGR02547">
    <property type="entry name" value="casA_cse1"/>
    <property type="match status" value="1"/>
</dbReference>
<protein>
    <submittedName>
        <fullName evidence="2">CRISPR system Cascade subunit CasA</fullName>
    </submittedName>
</protein>
<evidence type="ECO:0000313" key="2">
    <source>
        <dbReference type="EMBL" id="SDF04371.1"/>
    </source>
</evidence>
<gene>
    <name evidence="2" type="ORF">SAMN04488117_10290</name>
</gene>
<evidence type="ECO:0000256" key="1">
    <source>
        <dbReference type="SAM" id="MobiDB-lite"/>
    </source>
</evidence>
<dbReference type="OrthoDB" id="5392377at2"/>
<dbReference type="AlphaFoldDB" id="A0A1G7HV00"/>
<organism evidence="2 3">
    <name type="scientific">Celeribacter baekdonensis</name>
    <dbReference type="NCBI Taxonomy" id="875171"/>
    <lineage>
        <taxon>Bacteria</taxon>
        <taxon>Pseudomonadati</taxon>
        <taxon>Pseudomonadota</taxon>
        <taxon>Alphaproteobacteria</taxon>
        <taxon>Rhodobacterales</taxon>
        <taxon>Roseobacteraceae</taxon>
        <taxon>Celeribacter</taxon>
    </lineage>
</organism>
<dbReference type="RefSeq" id="WP_074641705.1">
    <property type="nucleotide sequence ID" value="NZ_FNBL01000002.1"/>
</dbReference>